<dbReference type="AlphaFoldDB" id="A0A7V8SXT0"/>
<name>A0A7V8SXT0_9BACT</name>
<comment type="caution">
    <text evidence="2">The sequence shown here is derived from an EMBL/GenBank/DDBJ whole genome shotgun (WGS) entry which is preliminary data.</text>
</comment>
<evidence type="ECO:0000256" key="1">
    <source>
        <dbReference type="ARBA" id="ARBA00044755"/>
    </source>
</evidence>
<comment type="similarity">
    <text evidence="1">Belongs to the bactofilin family.</text>
</comment>
<dbReference type="InterPro" id="IPR007607">
    <property type="entry name" value="BacA/B"/>
</dbReference>
<evidence type="ECO:0000313" key="2">
    <source>
        <dbReference type="EMBL" id="MBA0086221.1"/>
    </source>
</evidence>
<dbReference type="PANTHER" id="PTHR35024:SF4">
    <property type="entry name" value="POLYMER-FORMING CYTOSKELETAL PROTEIN"/>
    <property type="match status" value="1"/>
</dbReference>
<accession>A0A7V8SXT0</accession>
<dbReference type="EMBL" id="JACDQQ010001405">
    <property type="protein sequence ID" value="MBA0086221.1"/>
    <property type="molecule type" value="Genomic_DNA"/>
</dbReference>
<gene>
    <name evidence="2" type="ORF">HRJ53_14640</name>
</gene>
<protein>
    <submittedName>
        <fullName evidence="2">Polymer-forming cytoskeletal protein</fullName>
    </submittedName>
</protein>
<organism evidence="2 3">
    <name type="scientific">Candidatus Acidiferrum panamense</name>
    <dbReference type="NCBI Taxonomy" id="2741543"/>
    <lineage>
        <taxon>Bacteria</taxon>
        <taxon>Pseudomonadati</taxon>
        <taxon>Acidobacteriota</taxon>
        <taxon>Terriglobia</taxon>
        <taxon>Candidatus Acidiferrales</taxon>
        <taxon>Candidatus Acidiferrum</taxon>
    </lineage>
</organism>
<proteinExistence type="inferred from homology"/>
<dbReference type="Pfam" id="PF04519">
    <property type="entry name" value="Bactofilin"/>
    <property type="match status" value="1"/>
</dbReference>
<dbReference type="PANTHER" id="PTHR35024">
    <property type="entry name" value="HYPOTHETICAL CYTOSOLIC PROTEIN"/>
    <property type="match status" value="1"/>
</dbReference>
<dbReference type="Proteomes" id="UP000567293">
    <property type="component" value="Unassembled WGS sequence"/>
</dbReference>
<keyword evidence="3" id="KW-1185">Reference proteome</keyword>
<reference evidence="2" key="1">
    <citation type="submission" date="2020-06" db="EMBL/GenBank/DDBJ databases">
        <title>Legume-microbial interactions unlock mineral nutrients during tropical forest succession.</title>
        <authorList>
            <person name="Epihov D.Z."/>
        </authorList>
    </citation>
    <scope>NUCLEOTIDE SEQUENCE [LARGE SCALE GENOMIC DNA]</scope>
    <source>
        <strain evidence="2">Pan2503</strain>
    </source>
</reference>
<evidence type="ECO:0000313" key="3">
    <source>
        <dbReference type="Proteomes" id="UP000567293"/>
    </source>
</evidence>
<sequence>MMKLAGELEMPWKWATANKNGDVTESTSSEEWTGFIDQGVTLEGTLTVTGTFRIDGNVKGNIISEQTVVLGDGAKVEGQIEGNRVVISGRFDGVIFARGRVEVQARGVVTGEVHSPCMVIDPGGIFDGRCHMLASSDAASASVTIPIRAAGAR</sequence>